<evidence type="ECO:0000313" key="1">
    <source>
        <dbReference type="EMBL" id="AGA64942.1"/>
    </source>
</evidence>
<accession>L0EVF5</accession>
<dbReference type="KEGG" id="lcc:B488_09500"/>
<keyword evidence="2" id="KW-1185">Reference proteome</keyword>
<dbReference type="PATRIC" id="fig|1215343.11.peg.977"/>
<organism evidence="1 2">
    <name type="scientific">Liberibacter crescens (strain BT-1)</name>
    <dbReference type="NCBI Taxonomy" id="1215343"/>
    <lineage>
        <taxon>Bacteria</taxon>
        <taxon>Pseudomonadati</taxon>
        <taxon>Pseudomonadota</taxon>
        <taxon>Alphaproteobacteria</taxon>
        <taxon>Hyphomicrobiales</taxon>
        <taxon>Rhizobiaceae</taxon>
        <taxon>Liberibacter</taxon>
    </lineage>
</organism>
<dbReference type="STRING" id="1215343.B488_09500"/>
<proteinExistence type="predicted"/>
<dbReference type="EMBL" id="CP003789">
    <property type="protein sequence ID" value="AGA64942.1"/>
    <property type="molecule type" value="Genomic_DNA"/>
</dbReference>
<protein>
    <submittedName>
        <fullName evidence="1">Chemotaxis (Motility Protein C) Transmembrane</fullName>
    </submittedName>
</protein>
<sequence length="407" mass="46856">MMIDKEIIFFAILTIGILVPEFAIGYEADNVLPPYRLIRSLQTVMDTAIQGNVNIRSSMIKDMDIQLRKTNIDAFSDQRNVEAVLIYSMIGGNPLTLEYFLSKDTKGYFDTSFIKFLRQYLSGTARLNNVQIQKLQKEIDGRPIVPYMALLFGNMMMVSHSSRSLQFFDQVRLLSPGTILEEIALRRSLAVAIRKGMQKNAIRYAKQYVRRFSHSTYFEHFARLLIQLFISDTIKIEKNDILEITSFLSPVQKYNIFFKIARYAIISNKRSLGIIATEQLKALVNLSDHSSSTIRLYEELVKLPFSDIRSIEHNLESISDKDLSSQDRSLKMAAKFLIKEILRSPLIDFYEIRGNNSYYNGISKKDLGVVSEQKNIQSKDVNFSSFIIESRNKLDALDQMLGENRRL</sequence>
<reference evidence="1 2" key="1">
    <citation type="journal article" date="2012" name="Stand. Genomic Sci.">
        <title>Complete genome sequence of Liberibacter crescens BT-1.</title>
        <authorList>
            <person name="Leonard M.T."/>
            <person name="Fagen J.R."/>
            <person name="Davis-Richardson A.G."/>
            <person name="Davis M.J."/>
            <person name="Triplett E.W."/>
        </authorList>
    </citation>
    <scope>NUCLEOTIDE SEQUENCE [LARGE SCALE GENOMIC DNA]</scope>
    <source>
        <strain evidence="1 2">BT-1</strain>
    </source>
</reference>
<dbReference type="AlphaFoldDB" id="L0EVF5"/>
<gene>
    <name evidence="1" type="ordered locus">B488_09500</name>
</gene>
<keyword evidence="1" id="KW-0472">Membrane</keyword>
<dbReference type="Proteomes" id="UP000010799">
    <property type="component" value="Chromosome"/>
</dbReference>
<name>L0EVF5_LIBCB</name>
<dbReference type="eggNOG" id="ENOG502ZART">
    <property type="taxonomic scope" value="Bacteria"/>
</dbReference>
<dbReference type="HOGENOM" id="CLU_035030_1_1_5"/>
<evidence type="ECO:0000313" key="2">
    <source>
        <dbReference type="Proteomes" id="UP000010799"/>
    </source>
</evidence>
<keyword evidence="1" id="KW-0812">Transmembrane</keyword>